<dbReference type="Proteomes" id="UP000298097">
    <property type="component" value="Unassembled WGS sequence"/>
</dbReference>
<evidence type="ECO:0000256" key="1">
    <source>
        <dbReference type="SAM" id="SignalP"/>
    </source>
</evidence>
<feature type="chain" id="PRO_5020370435" description="Exo-alpha-sialidase" evidence="1">
    <location>
        <begin position="22"/>
        <end position="541"/>
    </location>
</feature>
<dbReference type="InterPro" id="IPR036278">
    <property type="entry name" value="Sialidase_sf"/>
</dbReference>
<evidence type="ECO:0000313" key="2">
    <source>
        <dbReference type="EMBL" id="TGK40345.1"/>
    </source>
</evidence>
<dbReference type="RefSeq" id="WP_135773873.1">
    <property type="nucleotide sequence ID" value="NZ_RQEY01000015.1"/>
</dbReference>
<dbReference type="AlphaFoldDB" id="A0A4R9H5B0"/>
<dbReference type="EMBL" id="RQEY01000015">
    <property type="protein sequence ID" value="TGK40345.1"/>
    <property type="molecule type" value="Genomic_DNA"/>
</dbReference>
<dbReference type="OrthoDB" id="5148901at2"/>
<sequence length="541" mass="58095">MRSRIISAVLLLLIFLPYVENCNPHEHNGENEVSFLSGLLSPAKNIGSAPANSVNAQSVISGMYTQSNWAWCHKCQGLFYYGLEQPNSICPRDGLPHEAIPSGIYYLPFLTSGQPLPSGYQDHWHWCKNCQAIWYDSPGAPNVCPNGGAHDATGSASYALSLNTASPNSQQGWRWCNQCGALHFGPNVSLSMCPATHGNHSVTGSGDYYINLEPNVMTQINQMELALSVETGSTGGIAAAGQILGQSIFSAPSNPLPYYPNNATVQDVKIANAPDRGLSYIAYSRGDKIRFASAPRSQFAPGNFTKTDLPASNFTFSTLSSFGFVYFKGNFYLSYVGTQGNPDQSGVYRSSDCITWTHILPYSDAGNYNHSSSAVVTGAGSASEKIWVSYAAPITFPGVKIQTSTDGSAWNTSNYSNNNAFASSAQLAALSNGEAILAFSKGGVGVVPIQYVISTNGVFPNNTANIFPNSPSSNIFREIDIVTTGTDADVFLTFIDSGSNSTAYLRRYNLQNGTQLQSTTYTAPSGGVFQKPSVNLMPRFY</sequence>
<keyword evidence="3" id="KW-1185">Reference proteome</keyword>
<reference evidence="2" key="1">
    <citation type="journal article" date="2019" name="PLoS Negl. Trop. Dis.">
        <title>Revisiting the worldwide diversity of Leptospira species in the environment.</title>
        <authorList>
            <person name="Vincent A.T."/>
            <person name="Schiettekatte O."/>
            <person name="Bourhy P."/>
            <person name="Veyrier F.J."/>
            <person name="Picardeau M."/>
        </authorList>
    </citation>
    <scope>NUCLEOTIDE SEQUENCE [LARGE SCALE GENOMIC DNA]</scope>
    <source>
        <strain evidence="2">201800301</strain>
    </source>
</reference>
<proteinExistence type="predicted"/>
<feature type="signal peptide" evidence="1">
    <location>
        <begin position="1"/>
        <end position="21"/>
    </location>
</feature>
<keyword evidence="1" id="KW-0732">Signal</keyword>
<accession>A0A4R9H5B0</accession>
<dbReference type="Gene3D" id="2.115.10.20">
    <property type="entry name" value="Glycosyl hydrolase domain, family 43"/>
    <property type="match status" value="1"/>
</dbReference>
<dbReference type="InterPro" id="IPR023296">
    <property type="entry name" value="Glyco_hydro_beta-prop_sf"/>
</dbReference>
<dbReference type="SUPFAM" id="SSF50939">
    <property type="entry name" value="Sialidases"/>
    <property type="match status" value="1"/>
</dbReference>
<comment type="caution">
    <text evidence="2">The sequence shown here is derived from an EMBL/GenBank/DDBJ whole genome shotgun (WGS) entry which is preliminary data.</text>
</comment>
<evidence type="ECO:0000313" key="3">
    <source>
        <dbReference type="Proteomes" id="UP000298097"/>
    </source>
</evidence>
<protein>
    <recommendedName>
        <fullName evidence="4">Exo-alpha-sialidase</fullName>
    </recommendedName>
</protein>
<name>A0A4R9H5B0_9LEPT</name>
<evidence type="ECO:0008006" key="4">
    <source>
        <dbReference type="Google" id="ProtNLM"/>
    </source>
</evidence>
<gene>
    <name evidence="2" type="ORF">EHO65_09530</name>
</gene>
<organism evidence="2 3">
    <name type="scientific">Leptospira andrefontaineae</name>
    <dbReference type="NCBI Taxonomy" id="2484976"/>
    <lineage>
        <taxon>Bacteria</taxon>
        <taxon>Pseudomonadati</taxon>
        <taxon>Spirochaetota</taxon>
        <taxon>Spirochaetia</taxon>
        <taxon>Leptospirales</taxon>
        <taxon>Leptospiraceae</taxon>
        <taxon>Leptospira</taxon>
    </lineage>
</organism>